<keyword evidence="1" id="KW-0812">Transmembrane</keyword>
<comment type="caution">
    <text evidence="2">The sequence shown here is derived from an EMBL/GenBank/DDBJ whole genome shotgun (WGS) entry which is preliminary data.</text>
</comment>
<accession>A0A7W6NUJ8</accession>
<sequence length="206" mass="21553">MSDAAILADEDPREYHSSFNLALDSAAGTAFKWLILGHLFFIAGLCVLTLANVPNGAVWITPLLTLPLVWAGRGHKLAMKVAVLIVGLTFAHWAAAQLASQVNAVANPMLPGLVGGAVGAGLGLLFVLGSGLGRHGIATAIFALFGMAMLAGLGALVVYLYMTTGTSNQGFPGNWLQLLKIYVPWQIGFGFVLAKVLRPDGGLIEE</sequence>
<evidence type="ECO:0000313" key="2">
    <source>
        <dbReference type="EMBL" id="MBB4097129.1"/>
    </source>
</evidence>
<dbReference type="Proteomes" id="UP000557392">
    <property type="component" value="Unassembled WGS sequence"/>
</dbReference>
<protein>
    <submittedName>
        <fullName evidence="2">Uncharacterized protein</fullName>
    </submittedName>
</protein>
<gene>
    <name evidence="2" type="ORF">GGR46_000662</name>
</gene>
<evidence type="ECO:0000256" key="1">
    <source>
        <dbReference type="SAM" id="Phobius"/>
    </source>
</evidence>
<keyword evidence="3" id="KW-1185">Reference proteome</keyword>
<feature type="transmembrane region" description="Helical" evidence="1">
    <location>
        <begin position="39"/>
        <end position="65"/>
    </location>
</feature>
<feature type="transmembrane region" description="Helical" evidence="1">
    <location>
        <begin position="140"/>
        <end position="161"/>
    </location>
</feature>
<dbReference type="AlphaFoldDB" id="A0A7W6NUJ8"/>
<proteinExistence type="predicted"/>
<organism evidence="2 3">
    <name type="scientific">Sphingomonas kyeonggiensis</name>
    <dbReference type="NCBI Taxonomy" id="1268553"/>
    <lineage>
        <taxon>Bacteria</taxon>
        <taxon>Pseudomonadati</taxon>
        <taxon>Pseudomonadota</taxon>
        <taxon>Alphaproteobacteria</taxon>
        <taxon>Sphingomonadales</taxon>
        <taxon>Sphingomonadaceae</taxon>
        <taxon>Sphingomonas</taxon>
    </lineage>
</organism>
<dbReference type="RefSeq" id="WP_183994546.1">
    <property type="nucleotide sequence ID" value="NZ_JACIEH010000001.1"/>
</dbReference>
<feature type="transmembrane region" description="Helical" evidence="1">
    <location>
        <begin position="108"/>
        <end position="128"/>
    </location>
</feature>
<reference evidence="2 3" key="1">
    <citation type="submission" date="2020-08" db="EMBL/GenBank/DDBJ databases">
        <title>Genomic Encyclopedia of Type Strains, Phase IV (KMG-IV): sequencing the most valuable type-strain genomes for metagenomic binning, comparative biology and taxonomic classification.</title>
        <authorList>
            <person name="Goeker M."/>
        </authorList>
    </citation>
    <scope>NUCLEOTIDE SEQUENCE [LARGE SCALE GENOMIC DNA]</scope>
    <source>
        <strain evidence="2 3">DSM 101806</strain>
    </source>
</reference>
<keyword evidence="1" id="KW-0472">Membrane</keyword>
<feature type="transmembrane region" description="Helical" evidence="1">
    <location>
        <begin position="77"/>
        <end position="96"/>
    </location>
</feature>
<keyword evidence="1" id="KW-1133">Transmembrane helix</keyword>
<dbReference type="EMBL" id="JACIEH010000001">
    <property type="protein sequence ID" value="MBB4097129.1"/>
    <property type="molecule type" value="Genomic_DNA"/>
</dbReference>
<evidence type="ECO:0000313" key="3">
    <source>
        <dbReference type="Proteomes" id="UP000557392"/>
    </source>
</evidence>
<name>A0A7W6NUJ8_9SPHN</name>